<sequence>MNKTNSTICFSPLNTNENSDNNSRDNNKNDNKVNNNGDDDENDENNQSPDVSAFRRILEYLLIISQKIEKKDKMMISFSIIWKIISIAKSLLAIC</sequence>
<dbReference type="HOGENOM" id="CLU_2373873_0_0_1"/>
<gene>
    <name evidence="2" type="ORF">GLOINDRAFT_18103</name>
</gene>
<organism evidence="2">
    <name type="scientific">Rhizophagus irregularis (strain DAOM 181602 / DAOM 197198 / MUCL 43194)</name>
    <name type="common">Arbuscular mycorrhizal fungus</name>
    <name type="synonym">Glomus intraradices</name>
    <dbReference type="NCBI Taxonomy" id="747089"/>
    <lineage>
        <taxon>Eukaryota</taxon>
        <taxon>Fungi</taxon>
        <taxon>Fungi incertae sedis</taxon>
        <taxon>Mucoromycota</taxon>
        <taxon>Glomeromycotina</taxon>
        <taxon>Glomeromycetes</taxon>
        <taxon>Glomerales</taxon>
        <taxon>Glomeraceae</taxon>
        <taxon>Rhizophagus</taxon>
    </lineage>
</organism>
<evidence type="ECO:0000256" key="1">
    <source>
        <dbReference type="SAM" id="MobiDB-lite"/>
    </source>
</evidence>
<reference evidence="2" key="1">
    <citation type="submission" date="2013-07" db="EMBL/GenBank/DDBJ databases">
        <title>The genome of an arbuscular mycorrhizal fungus provides insights into the evolution of the oldest plant symbiosis.</title>
        <authorList>
            <consortium name="DOE Joint Genome Institute"/>
            <person name="Tisserant E."/>
            <person name="Malbreil M."/>
            <person name="Kuo A."/>
            <person name="Kohler A."/>
            <person name="Symeonidi A."/>
            <person name="Balestrini R."/>
            <person name="Charron P."/>
            <person name="Duensing N."/>
            <person name="Frei-dit-Frey N."/>
            <person name="Gianinazzi-Pearson V."/>
            <person name="Gilbert B."/>
            <person name="Handa Y."/>
            <person name="Hijri M."/>
            <person name="Kaul R."/>
            <person name="Kawaguchi M."/>
            <person name="Krajinski F."/>
            <person name="Lammers P."/>
            <person name="Lapierre D."/>
            <person name="Masclaux F.G."/>
            <person name="Murat C."/>
            <person name="Morin E."/>
            <person name="Ndikumana S."/>
            <person name="Pagni M."/>
            <person name="Petitpierre D."/>
            <person name="Requena N."/>
            <person name="Rosikiewicz P."/>
            <person name="Riley R."/>
            <person name="Saito K."/>
            <person name="San Clemente H."/>
            <person name="Shapiro H."/>
            <person name="van Tuinen D."/>
            <person name="Becard G."/>
            <person name="Bonfante P."/>
            <person name="Paszkowski U."/>
            <person name="Shachar-Hill Y."/>
            <person name="Young J.P."/>
            <person name="Sanders I.R."/>
            <person name="Henrissat B."/>
            <person name="Rensing S.A."/>
            <person name="Grigoriev I.V."/>
            <person name="Corradi N."/>
            <person name="Roux C."/>
            <person name="Martin F."/>
        </authorList>
    </citation>
    <scope>NUCLEOTIDE SEQUENCE</scope>
    <source>
        <strain evidence="2">DAOM 197198</strain>
    </source>
</reference>
<feature type="compositionally biased region" description="Basic and acidic residues" evidence="1">
    <location>
        <begin position="22"/>
        <end position="31"/>
    </location>
</feature>
<dbReference type="AlphaFoldDB" id="U9UQK1"/>
<feature type="compositionally biased region" description="Polar residues" evidence="1">
    <location>
        <begin position="1"/>
        <end position="13"/>
    </location>
</feature>
<accession>U9UQK1</accession>
<name>U9UQK1_RHIID</name>
<proteinExistence type="predicted"/>
<protein>
    <submittedName>
        <fullName evidence="2">Uncharacterized protein</fullName>
    </submittedName>
</protein>
<feature type="region of interest" description="Disordered" evidence="1">
    <location>
        <begin position="1"/>
        <end position="50"/>
    </location>
</feature>
<dbReference type="EMBL" id="KI276965">
    <property type="protein sequence ID" value="ESA20833.1"/>
    <property type="molecule type" value="Genomic_DNA"/>
</dbReference>
<evidence type="ECO:0000313" key="2">
    <source>
        <dbReference type="EMBL" id="ESA20833.1"/>
    </source>
</evidence>